<dbReference type="PROSITE" id="PS51257">
    <property type="entry name" value="PROKAR_LIPOPROTEIN"/>
    <property type="match status" value="1"/>
</dbReference>
<keyword evidence="1" id="KW-0732">Signal</keyword>
<reference evidence="2 3" key="1">
    <citation type="submission" date="2018-11" db="EMBL/GenBank/DDBJ databases">
        <title>Chitinophaga lutea sp.nov., isolate from arsenic contaminated soil.</title>
        <authorList>
            <person name="Zong Y."/>
        </authorList>
    </citation>
    <scope>NUCLEOTIDE SEQUENCE [LARGE SCALE GENOMIC DNA]</scope>
    <source>
        <strain evidence="2 3">ZY74</strain>
    </source>
</reference>
<evidence type="ECO:0008006" key="4">
    <source>
        <dbReference type="Google" id="ProtNLM"/>
    </source>
</evidence>
<comment type="caution">
    <text evidence="2">The sequence shown here is derived from an EMBL/GenBank/DDBJ whole genome shotgun (WGS) entry which is preliminary data.</text>
</comment>
<evidence type="ECO:0000256" key="1">
    <source>
        <dbReference type="SAM" id="SignalP"/>
    </source>
</evidence>
<organism evidence="2 3">
    <name type="scientific">Chitinophaga lutea</name>
    <dbReference type="NCBI Taxonomy" id="2488634"/>
    <lineage>
        <taxon>Bacteria</taxon>
        <taxon>Pseudomonadati</taxon>
        <taxon>Bacteroidota</taxon>
        <taxon>Chitinophagia</taxon>
        <taxon>Chitinophagales</taxon>
        <taxon>Chitinophagaceae</taxon>
        <taxon>Chitinophaga</taxon>
    </lineage>
</organism>
<sequence>MKTQFYFTRRVQGFFLLIALVTTVAGCSKDDDPPAMRSKTYTYAFNTGQVGAGTAYNGTHAKTLTATVRLDEQANNTTKVTVTLTNTINGQKYPTHVHDGRTPTAGDPLPYVQTPNAAIFAAEITGNGGTATASNVSTMTYENLTTMYSGFFVVHDITIMSTTDLKTYLVVGAFGK</sequence>
<evidence type="ECO:0000313" key="3">
    <source>
        <dbReference type="Proteomes" id="UP000278351"/>
    </source>
</evidence>
<feature type="signal peptide" evidence="1">
    <location>
        <begin position="1"/>
        <end position="25"/>
    </location>
</feature>
<evidence type="ECO:0000313" key="2">
    <source>
        <dbReference type="EMBL" id="RPE13780.1"/>
    </source>
</evidence>
<dbReference type="AlphaFoldDB" id="A0A3N4QCS7"/>
<feature type="chain" id="PRO_5017961397" description="CHRD domain-containing protein" evidence="1">
    <location>
        <begin position="26"/>
        <end position="176"/>
    </location>
</feature>
<proteinExistence type="predicted"/>
<keyword evidence="3" id="KW-1185">Reference proteome</keyword>
<dbReference type="EMBL" id="RPDH01000001">
    <property type="protein sequence ID" value="RPE13780.1"/>
    <property type="molecule type" value="Genomic_DNA"/>
</dbReference>
<protein>
    <recommendedName>
        <fullName evidence="4">CHRD domain-containing protein</fullName>
    </recommendedName>
</protein>
<gene>
    <name evidence="2" type="ORF">EGT74_09775</name>
</gene>
<accession>A0A3N4QCS7</accession>
<name>A0A3N4QCS7_9BACT</name>
<dbReference type="Proteomes" id="UP000278351">
    <property type="component" value="Unassembled WGS sequence"/>
</dbReference>
<dbReference type="RefSeq" id="WP_123846295.1">
    <property type="nucleotide sequence ID" value="NZ_RPDH01000001.1"/>
</dbReference>
<dbReference type="OrthoDB" id="834446at2"/>